<dbReference type="AlphaFoldDB" id="A0A1G4EC71"/>
<feature type="compositionally biased region" description="Basic and acidic residues" evidence="1">
    <location>
        <begin position="46"/>
        <end position="58"/>
    </location>
</feature>
<accession>A0A1G4EC71</accession>
<dbReference type="EMBL" id="FLYI01000011">
    <property type="protein sequence ID" value="SCA59653.1"/>
    <property type="molecule type" value="Genomic_DNA"/>
</dbReference>
<protein>
    <submittedName>
        <fullName evidence="2">Uncharacterized protein</fullName>
    </submittedName>
</protein>
<evidence type="ECO:0000313" key="3">
    <source>
        <dbReference type="Proteomes" id="UP000305196"/>
    </source>
</evidence>
<evidence type="ECO:0000313" key="2">
    <source>
        <dbReference type="EMBL" id="SCA59653.1"/>
    </source>
</evidence>
<name>A0A1G4EC71_PLAVI</name>
<dbReference type="Proteomes" id="UP000305196">
    <property type="component" value="Unassembled WGS sequence"/>
</dbReference>
<reference evidence="2 3" key="1">
    <citation type="submission" date="2016-07" db="EMBL/GenBank/DDBJ databases">
        <authorList>
            <consortium name="Pathogen Informatics"/>
        </authorList>
    </citation>
    <scope>NUCLEOTIDE SEQUENCE [LARGE SCALE GENOMIC DNA]</scope>
</reference>
<gene>
    <name evidence="2" type="ORF">PVC01_000013300</name>
</gene>
<organism evidence="2 3">
    <name type="scientific">Plasmodium vivax</name>
    <name type="common">malaria parasite P. vivax</name>
    <dbReference type="NCBI Taxonomy" id="5855"/>
    <lineage>
        <taxon>Eukaryota</taxon>
        <taxon>Sar</taxon>
        <taxon>Alveolata</taxon>
        <taxon>Apicomplexa</taxon>
        <taxon>Aconoidasida</taxon>
        <taxon>Haemosporida</taxon>
        <taxon>Plasmodiidae</taxon>
        <taxon>Plasmodium</taxon>
        <taxon>Plasmodium (Plasmodium)</taxon>
    </lineage>
</organism>
<sequence length="69" mass="8630">MVDPLEKHIPHPSLQFLHHVHMIETLYKHLPQLLFQNIHHKQKDWKNNRGERVNEHHQYSQNDFHYQYQ</sequence>
<proteinExistence type="predicted"/>
<feature type="compositionally biased region" description="Polar residues" evidence="1">
    <location>
        <begin position="59"/>
        <end position="69"/>
    </location>
</feature>
<evidence type="ECO:0000256" key="1">
    <source>
        <dbReference type="SAM" id="MobiDB-lite"/>
    </source>
</evidence>
<feature type="region of interest" description="Disordered" evidence="1">
    <location>
        <begin position="46"/>
        <end position="69"/>
    </location>
</feature>